<evidence type="ECO:0008006" key="4">
    <source>
        <dbReference type="Google" id="ProtNLM"/>
    </source>
</evidence>
<gene>
    <name evidence="2" type="ORF">G3256_06920</name>
</gene>
<reference evidence="2 3" key="1">
    <citation type="submission" date="2020-02" db="EMBL/GenBank/DDBJ databases">
        <title>Genome sequence of Roseobacter ponti.</title>
        <authorList>
            <person name="Hollensteiner J."/>
            <person name="Schneider D."/>
            <person name="Poehlein A."/>
            <person name="Daniel R."/>
        </authorList>
    </citation>
    <scope>NUCLEOTIDE SEQUENCE [LARGE SCALE GENOMIC DNA]</scope>
    <source>
        <strain evidence="2 3">DSM 106830</strain>
    </source>
</reference>
<name>A0A858SSE8_9RHOB</name>
<protein>
    <recommendedName>
        <fullName evidence="4">PRC-barrel domain-containing protein</fullName>
    </recommendedName>
</protein>
<organism evidence="2 3">
    <name type="scientific">Roseobacter ponti</name>
    <dbReference type="NCBI Taxonomy" id="1891787"/>
    <lineage>
        <taxon>Bacteria</taxon>
        <taxon>Pseudomonadati</taxon>
        <taxon>Pseudomonadota</taxon>
        <taxon>Alphaproteobacteria</taxon>
        <taxon>Rhodobacterales</taxon>
        <taxon>Roseobacteraceae</taxon>
        <taxon>Roseobacter</taxon>
    </lineage>
</organism>
<proteinExistence type="predicted"/>
<evidence type="ECO:0000313" key="2">
    <source>
        <dbReference type="EMBL" id="QJF50907.1"/>
    </source>
</evidence>
<dbReference type="KEGG" id="rpon:G3256_06920"/>
<dbReference type="EMBL" id="CP048788">
    <property type="protein sequence ID" value="QJF50907.1"/>
    <property type="molecule type" value="Genomic_DNA"/>
</dbReference>
<dbReference type="AlphaFoldDB" id="A0A858SSE8"/>
<evidence type="ECO:0000313" key="3">
    <source>
        <dbReference type="Proteomes" id="UP000503308"/>
    </source>
</evidence>
<feature type="chain" id="PRO_5033030458" description="PRC-barrel domain-containing protein" evidence="1">
    <location>
        <begin position="23"/>
        <end position="182"/>
    </location>
</feature>
<feature type="signal peptide" evidence="1">
    <location>
        <begin position="1"/>
        <end position="22"/>
    </location>
</feature>
<accession>A0A858SSE8</accession>
<evidence type="ECO:0000256" key="1">
    <source>
        <dbReference type="SAM" id="SignalP"/>
    </source>
</evidence>
<keyword evidence="1" id="KW-0732">Signal</keyword>
<sequence length="182" mass="19070">MTLKTLMTTTAAAALISTSAFAASDSVEQAAENEEIVKTEEGTTFDGEVLVDTDAELQNAETTNRQNPQAIDPVFDKDVSAETLATFQAIEGTNGSDVMLVDGLKLGTLLEMDIDNAGKGEMTIDISDSDKILGDELTVTTGPENVMISGGTIFIDVDADELANLAGGDQGADNGRQTVYLN</sequence>
<keyword evidence="3" id="KW-1185">Reference proteome</keyword>
<dbReference type="RefSeq" id="WP_169640123.1">
    <property type="nucleotide sequence ID" value="NZ_CP048788.1"/>
</dbReference>
<dbReference type="Proteomes" id="UP000503308">
    <property type="component" value="Chromosome"/>
</dbReference>